<accession>A0A9Q3D4B0</accession>
<keyword evidence="3" id="KW-1185">Reference proteome</keyword>
<dbReference type="OrthoDB" id="3271192at2759"/>
<dbReference type="InterPro" id="IPR043502">
    <property type="entry name" value="DNA/RNA_pol_sf"/>
</dbReference>
<sequence length="143" mass="16412">MIAGRVKAFQSLRHTVTTPPILLMPDAKLPLKINIDASGYGLGPALHQVQIINQKHVKGPLLSYLGKSNLLNPDMEKFKWNINVFFGNWKKFNYFLEGFVFEAVIDCTAVKSPLNMKKPNRNILRWQIGIQEYRGNMTILHKY</sequence>
<feature type="domain" description="Reverse transcriptase/retrotransposon-derived protein RNase H-like" evidence="1">
    <location>
        <begin position="7"/>
        <end position="54"/>
    </location>
</feature>
<evidence type="ECO:0000313" key="3">
    <source>
        <dbReference type="Proteomes" id="UP000765509"/>
    </source>
</evidence>
<reference evidence="2" key="1">
    <citation type="submission" date="2021-03" db="EMBL/GenBank/DDBJ databases">
        <title>Draft genome sequence of rust myrtle Austropuccinia psidii MF-1, a brazilian biotype.</title>
        <authorList>
            <person name="Quecine M.C."/>
            <person name="Pachon D.M.R."/>
            <person name="Bonatelli M.L."/>
            <person name="Correr F.H."/>
            <person name="Franceschini L.M."/>
            <person name="Leite T.F."/>
            <person name="Margarido G.R.A."/>
            <person name="Almeida C.A."/>
            <person name="Ferrarezi J.A."/>
            <person name="Labate C.A."/>
        </authorList>
    </citation>
    <scope>NUCLEOTIDE SEQUENCE</scope>
    <source>
        <strain evidence="2">MF-1</strain>
    </source>
</reference>
<dbReference type="SUPFAM" id="SSF56672">
    <property type="entry name" value="DNA/RNA polymerases"/>
    <property type="match status" value="1"/>
</dbReference>
<dbReference type="AlphaFoldDB" id="A0A9Q3D4B0"/>
<comment type="caution">
    <text evidence="2">The sequence shown here is derived from an EMBL/GenBank/DDBJ whole genome shotgun (WGS) entry which is preliminary data.</text>
</comment>
<dbReference type="Proteomes" id="UP000765509">
    <property type="component" value="Unassembled WGS sequence"/>
</dbReference>
<evidence type="ECO:0000259" key="1">
    <source>
        <dbReference type="Pfam" id="PF17919"/>
    </source>
</evidence>
<dbReference type="Pfam" id="PF17919">
    <property type="entry name" value="RT_RNaseH_2"/>
    <property type="match status" value="1"/>
</dbReference>
<proteinExistence type="predicted"/>
<protein>
    <recommendedName>
        <fullName evidence="1">Reverse transcriptase/retrotransposon-derived protein RNase H-like domain-containing protein</fullName>
    </recommendedName>
</protein>
<evidence type="ECO:0000313" key="2">
    <source>
        <dbReference type="EMBL" id="MBW0494420.1"/>
    </source>
</evidence>
<organism evidence="2 3">
    <name type="scientific">Austropuccinia psidii MF-1</name>
    <dbReference type="NCBI Taxonomy" id="1389203"/>
    <lineage>
        <taxon>Eukaryota</taxon>
        <taxon>Fungi</taxon>
        <taxon>Dikarya</taxon>
        <taxon>Basidiomycota</taxon>
        <taxon>Pucciniomycotina</taxon>
        <taxon>Pucciniomycetes</taxon>
        <taxon>Pucciniales</taxon>
        <taxon>Sphaerophragmiaceae</taxon>
        <taxon>Austropuccinia</taxon>
    </lineage>
</organism>
<dbReference type="InterPro" id="IPR041577">
    <property type="entry name" value="RT_RNaseH_2"/>
</dbReference>
<dbReference type="EMBL" id="AVOT02012566">
    <property type="protein sequence ID" value="MBW0494420.1"/>
    <property type="molecule type" value="Genomic_DNA"/>
</dbReference>
<gene>
    <name evidence="2" type="ORF">O181_034135</name>
</gene>
<name>A0A9Q3D4B0_9BASI</name>